<sequence length="139" mass="15971">MDKFDQNILACLTNDARQTNAEIARKVGLSRSAVSERIRKMEEQKLILGYRAALKAQENKIAAYFQLSFSKSCCDEVEVIIRPYKEIKSCHSTSGEVDMIIFAEAEGITELNNLRNRLEQLPNLTRIITHTVLEERIRR</sequence>
<dbReference type="SUPFAM" id="SSF46785">
    <property type="entry name" value="Winged helix' DNA-binding domain"/>
    <property type="match status" value="1"/>
</dbReference>
<keyword evidence="3" id="KW-0804">Transcription</keyword>
<dbReference type="SUPFAM" id="SSF54909">
    <property type="entry name" value="Dimeric alpha+beta barrel"/>
    <property type="match status" value="1"/>
</dbReference>
<dbReference type="InterPro" id="IPR019888">
    <property type="entry name" value="Tscrpt_reg_AsnC-like"/>
</dbReference>
<keyword evidence="6" id="KW-1185">Reference proteome</keyword>
<protein>
    <submittedName>
        <fullName evidence="5">AsnC family transcriptional regulator</fullName>
    </submittedName>
</protein>
<dbReference type="GO" id="GO:0043565">
    <property type="term" value="F:sequence-specific DNA binding"/>
    <property type="evidence" value="ECO:0007669"/>
    <property type="project" value="InterPro"/>
</dbReference>
<dbReference type="Gene3D" id="3.30.70.920">
    <property type="match status" value="1"/>
</dbReference>
<comment type="caution">
    <text evidence="5">The sequence shown here is derived from an EMBL/GenBank/DDBJ whole genome shotgun (WGS) entry which is preliminary data.</text>
</comment>
<evidence type="ECO:0000256" key="1">
    <source>
        <dbReference type="ARBA" id="ARBA00023015"/>
    </source>
</evidence>
<reference evidence="5 6" key="1">
    <citation type="submission" date="2019-10" db="EMBL/GenBank/DDBJ databases">
        <title>Vibrio sp. nov. isolated from a shrimp pond.</title>
        <authorList>
            <person name="Gomez-Gil B."/>
            <person name="Enciso-Ibarra J."/>
            <person name="Enciso-Ibarra K."/>
            <person name="Bolan-Mejia C."/>
        </authorList>
    </citation>
    <scope>NUCLEOTIDE SEQUENCE [LARGE SCALE GENOMIC DNA]</scope>
    <source>
        <strain evidence="5 6">CAIM 722</strain>
    </source>
</reference>
<dbReference type="CDD" id="cd00090">
    <property type="entry name" value="HTH_ARSR"/>
    <property type="match status" value="1"/>
</dbReference>
<dbReference type="InterPro" id="IPR011991">
    <property type="entry name" value="ArsR-like_HTH"/>
</dbReference>
<dbReference type="PRINTS" id="PR00033">
    <property type="entry name" value="HTHASNC"/>
</dbReference>
<evidence type="ECO:0000256" key="2">
    <source>
        <dbReference type="ARBA" id="ARBA00023125"/>
    </source>
</evidence>
<dbReference type="Pfam" id="PF13404">
    <property type="entry name" value="HTH_AsnC-type"/>
    <property type="match status" value="1"/>
</dbReference>
<name>A0A7X4RTQ2_9VIBR</name>
<dbReference type="InterPro" id="IPR011008">
    <property type="entry name" value="Dimeric_a/b-barrel"/>
</dbReference>
<gene>
    <name evidence="5" type="ORF">F9817_07625</name>
</gene>
<dbReference type="InterPro" id="IPR000485">
    <property type="entry name" value="AsnC-type_HTH_dom"/>
</dbReference>
<dbReference type="InterPro" id="IPR019887">
    <property type="entry name" value="Tscrpt_reg_AsnC/Lrp_C"/>
</dbReference>
<dbReference type="RefSeq" id="WP_161154363.1">
    <property type="nucleotide sequence ID" value="NZ_WEKT01000009.1"/>
</dbReference>
<keyword evidence="2" id="KW-0238">DNA-binding</keyword>
<dbReference type="PANTHER" id="PTHR30154">
    <property type="entry name" value="LEUCINE-RESPONSIVE REGULATORY PROTEIN"/>
    <property type="match status" value="1"/>
</dbReference>
<dbReference type="GO" id="GO:0005829">
    <property type="term" value="C:cytosol"/>
    <property type="evidence" value="ECO:0007669"/>
    <property type="project" value="TreeGrafter"/>
</dbReference>
<dbReference type="GO" id="GO:0043200">
    <property type="term" value="P:response to amino acid"/>
    <property type="evidence" value="ECO:0007669"/>
    <property type="project" value="TreeGrafter"/>
</dbReference>
<evidence type="ECO:0000313" key="6">
    <source>
        <dbReference type="Proteomes" id="UP000462621"/>
    </source>
</evidence>
<dbReference type="Pfam" id="PF01037">
    <property type="entry name" value="AsnC_trans_reg"/>
    <property type="match status" value="1"/>
</dbReference>
<dbReference type="AlphaFoldDB" id="A0A7X4RTQ2"/>
<feature type="domain" description="HTH asnC-type" evidence="4">
    <location>
        <begin position="1"/>
        <end position="54"/>
    </location>
</feature>
<dbReference type="EMBL" id="WEKT01000009">
    <property type="protein sequence ID" value="MZI93066.1"/>
    <property type="molecule type" value="Genomic_DNA"/>
</dbReference>
<proteinExistence type="predicted"/>
<dbReference type="SMART" id="SM00344">
    <property type="entry name" value="HTH_ASNC"/>
    <property type="match status" value="1"/>
</dbReference>
<dbReference type="PROSITE" id="PS50956">
    <property type="entry name" value="HTH_ASNC_2"/>
    <property type="match status" value="1"/>
</dbReference>
<evidence type="ECO:0000313" key="5">
    <source>
        <dbReference type="EMBL" id="MZI93066.1"/>
    </source>
</evidence>
<dbReference type="InterPro" id="IPR036390">
    <property type="entry name" value="WH_DNA-bd_sf"/>
</dbReference>
<dbReference type="PANTHER" id="PTHR30154:SF34">
    <property type="entry name" value="TRANSCRIPTIONAL REGULATOR AZLB"/>
    <property type="match status" value="1"/>
</dbReference>
<dbReference type="InterPro" id="IPR036388">
    <property type="entry name" value="WH-like_DNA-bd_sf"/>
</dbReference>
<evidence type="ECO:0000256" key="3">
    <source>
        <dbReference type="ARBA" id="ARBA00023163"/>
    </source>
</evidence>
<evidence type="ECO:0000259" key="4">
    <source>
        <dbReference type="PROSITE" id="PS50956"/>
    </source>
</evidence>
<dbReference type="GO" id="GO:0006355">
    <property type="term" value="P:regulation of DNA-templated transcription"/>
    <property type="evidence" value="ECO:0007669"/>
    <property type="project" value="UniProtKB-ARBA"/>
</dbReference>
<accession>A0A7X4RTQ2</accession>
<keyword evidence="1" id="KW-0805">Transcription regulation</keyword>
<dbReference type="Proteomes" id="UP000462621">
    <property type="component" value="Unassembled WGS sequence"/>
</dbReference>
<dbReference type="Gene3D" id="1.10.10.10">
    <property type="entry name" value="Winged helix-like DNA-binding domain superfamily/Winged helix DNA-binding domain"/>
    <property type="match status" value="1"/>
</dbReference>
<organism evidence="5 6">
    <name type="scientific">Vibrio eleionomae</name>
    <dbReference type="NCBI Taxonomy" id="2653505"/>
    <lineage>
        <taxon>Bacteria</taxon>
        <taxon>Pseudomonadati</taxon>
        <taxon>Pseudomonadota</taxon>
        <taxon>Gammaproteobacteria</taxon>
        <taxon>Vibrionales</taxon>
        <taxon>Vibrionaceae</taxon>
        <taxon>Vibrio</taxon>
    </lineage>
</organism>